<evidence type="ECO:0000313" key="2">
    <source>
        <dbReference type="EMBL" id="POS71557.1"/>
    </source>
</evidence>
<feature type="compositionally biased region" description="Basic and acidic residues" evidence="1">
    <location>
        <begin position="284"/>
        <end position="295"/>
    </location>
</feature>
<dbReference type="OrthoDB" id="505607at2759"/>
<evidence type="ECO:0000256" key="1">
    <source>
        <dbReference type="SAM" id="MobiDB-lite"/>
    </source>
</evidence>
<feature type="region of interest" description="Disordered" evidence="1">
    <location>
        <begin position="1"/>
        <end position="30"/>
    </location>
</feature>
<keyword evidence="3" id="KW-1185">Reference proteome</keyword>
<feature type="region of interest" description="Disordered" evidence="1">
    <location>
        <begin position="169"/>
        <end position="207"/>
    </location>
</feature>
<protein>
    <submittedName>
        <fullName evidence="2">Uncharacterized protein</fullName>
    </submittedName>
</protein>
<gene>
    <name evidence="2" type="ORF">DHEL01_v210049</name>
</gene>
<proteinExistence type="predicted"/>
<dbReference type="InParanoid" id="A0A2P5HMV8"/>
<reference evidence="2" key="1">
    <citation type="submission" date="2017-09" db="EMBL/GenBank/DDBJ databases">
        <title>Polyketide synthases of a Diaporthe helianthi virulent isolate.</title>
        <authorList>
            <person name="Baroncelli R."/>
        </authorList>
    </citation>
    <scope>NUCLEOTIDE SEQUENCE [LARGE SCALE GENOMIC DNA]</scope>
    <source>
        <strain evidence="2">7/96</strain>
    </source>
</reference>
<feature type="compositionally biased region" description="Polar residues" evidence="1">
    <location>
        <begin position="1"/>
        <end position="16"/>
    </location>
</feature>
<feature type="region of interest" description="Disordered" evidence="1">
    <location>
        <begin position="261"/>
        <end position="295"/>
    </location>
</feature>
<dbReference type="AlphaFoldDB" id="A0A2P5HMV8"/>
<accession>A0A2P5HMV8</accession>
<organism evidence="2 3">
    <name type="scientific">Diaporthe helianthi</name>
    <dbReference type="NCBI Taxonomy" id="158607"/>
    <lineage>
        <taxon>Eukaryota</taxon>
        <taxon>Fungi</taxon>
        <taxon>Dikarya</taxon>
        <taxon>Ascomycota</taxon>
        <taxon>Pezizomycotina</taxon>
        <taxon>Sordariomycetes</taxon>
        <taxon>Sordariomycetidae</taxon>
        <taxon>Diaporthales</taxon>
        <taxon>Diaporthaceae</taxon>
        <taxon>Diaporthe</taxon>
    </lineage>
</organism>
<comment type="caution">
    <text evidence="2">The sequence shown here is derived from an EMBL/GenBank/DDBJ whole genome shotgun (WGS) entry which is preliminary data.</text>
</comment>
<name>A0A2P5HMV8_DIAHE</name>
<sequence length="295" mass="32602">MFERMSTTGEWQSLQPFPSRGMLPDSDLADMNRRAGHNAAPYARMRGVANFGCVDDRIEHVLFRVIGDKHIALAGLVNQLYPSGPDGSATRQPGPKLWVIHAGTKNLHPTEGLGSEALLAMEILLQTLFSLTSPGTRFLLSGLFYRKDIPSELVDLANKQFQELVVKLQNGSPEPSPSPDEQQSYRGKGKGPAHQKSDSGVSGLAPSAVPPPRTFEFLAPELDSHATCVSLLDGHVHLNREGYRMWMRKLLPKMEQMLSFSPLQPQSPQEEIGIKTWPSPGDKSTVEKKEEKQQN</sequence>
<dbReference type="EMBL" id="MAVT02001234">
    <property type="protein sequence ID" value="POS71557.1"/>
    <property type="molecule type" value="Genomic_DNA"/>
</dbReference>
<dbReference type="Proteomes" id="UP000094444">
    <property type="component" value="Unassembled WGS sequence"/>
</dbReference>
<evidence type="ECO:0000313" key="3">
    <source>
        <dbReference type="Proteomes" id="UP000094444"/>
    </source>
</evidence>
<dbReference type="STRING" id="158607.A0A2P5HMV8"/>